<dbReference type="EMBL" id="JARAOO010000004">
    <property type="protein sequence ID" value="KAJ7973396.1"/>
    <property type="molecule type" value="Genomic_DNA"/>
</dbReference>
<protein>
    <submittedName>
        <fullName evidence="5">Protein FANTASTIC FOUR like</fullName>
    </submittedName>
</protein>
<sequence>MMSFCPTNSSTTTTTENFSFQSHHNQKHRQYIVSVVGGGGLGLIIATGDIQKPSNILESTTVKPTPPSSPRVKKDPGGIGFIEDIGGGVDGLMSCTETLGFESPDERRIDDQIEEINNENFDQNGTGNSCGRTTKTAEAKSAKWRDQVKKFPQPISSLNQNGKPSFFLHPVRKDGRLELTEVRIHRPEILLASRQDGRLRLQLISEDQDIIEGEEEEAEEEEVDEQEVEEKLEEERNGEFWKFPAVNGDGLMRCHELVNHHHHRYNNRNHHHHNQQHLHVWSEPHCVTIR</sequence>
<dbReference type="PANTHER" id="PTHR33155">
    <property type="entry name" value="FANTASTIC FOUR-LIKE PROTEIN (DUF3049)"/>
    <property type="match status" value="1"/>
</dbReference>
<keyword evidence="6" id="KW-1185">Reference proteome</keyword>
<evidence type="ECO:0000256" key="3">
    <source>
        <dbReference type="SAM" id="MobiDB-lite"/>
    </source>
</evidence>
<organism evidence="5 6">
    <name type="scientific">Quillaja saponaria</name>
    <name type="common">Soap bark tree</name>
    <dbReference type="NCBI Taxonomy" id="32244"/>
    <lineage>
        <taxon>Eukaryota</taxon>
        <taxon>Viridiplantae</taxon>
        <taxon>Streptophyta</taxon>
        <taxon>Embryophyta</taxon>
        <taxon>Tracheophyta</taxon>
        <taxon>Spermatophyta</taxon>
        <taxon>Magnoliopsida</taxon>
        <taxon>eudicotyledons</taxon>
        <taxon>Gunneridae</taxon>
        <taxon>Pentapetalae</taxon>
        <taxon>rosids</taxon>
        <taxon>fabids</taxon>
        <taxon>Fabales</taxon>
        <taxon>Quillajaceae</taxon>
        <taxon>Quillaja</taxon>
    </lineage>
</organism>
<dbReference type="Proteomes" id="UP001163823">
    <property type="component" value="Chromosome 4"/>
</dbReference>
<dbReference type="InterPro" id="IPR046431">
    <property type="entry name" value="FAF_dom"/>
</dbReference>
<keyword evidence="2" id="KW-0175">Coiled coil</keyword>
<feature type="coiled-coil region" evidence="2">
    <location>
        <begin position="201"/>
        <end position="238"/>
    </location>
</feature>
<gene>
    <name evidence="5" type="ORF">O6P43_011143</name>
</gene>
<evidence type="ECO:0000313" key="5">
    <source>
        <dbReference type="EMBL" id="KAJ7973396.1"/>
    </source>
</evidence>
<dbReference type="InterPro" id="IPR021410">
    <property type="entry name" value="FAF"/>
</dbReference>
<comment type="caution">
    <text evidence="5">The sequence shown here is derived from an EMBL/GenBank/DDBJ whole genome shotgun (WGS) entry which is preliminary data.</text>
</comment>
<reference evidence="5" key="1">
    <citation type="journal article" date="2023" name="Science">
        <title>Elucidation of the pathway for biosynthesis of saponin adjuvants from the soapbark tree.</title>
        <authorList>
            <person name="Reed J."/>
            <person name="Orme A."/>
            <person name="El-Demerdash A."/>
            <person name="Owen C."/>
            <person name="Martin L.B.B."/>
            <person name="Misra R.C."/>
            <person name="Kikuchi S."/>
            <person name="Rejzek M."/>
            <person name="Martin A.C."/>
            <person name="Harkess A."/>
            <person name="Leebens-Mack J."/>
            <person name="Louveau T."/>
            <person name="Stephenson M.J."/>
            <person name="Osbourn A."/>
        </authorList>
    </citation>
    <scope>NUCLEOTIDE SEQUENCE</scope>
    <source>
        <strain evidence="5">S10</strain>
    </source>
</reference>
<feature type="region of interest" description="Disordered" evidence="3">
    <location>
        <begin position="119"/>
        <end position="139"/>
    </location>
</feature>
<dbReference type="PANTHER" id="PTHR33155:SF27">
    <property type="entry name" value="FANTASTIC FOUR-LIKE PROTEIN (DUF3049)"/>
    <property type="match status" value="1"/>
</dbReference>
<dbReference type="KEGG" id="qsa:O6P43_011143"/>
<proteinExistence type="inferred from homology"/>
<evidence type="ECO:0000313" key="6">
    <source>
        <dbReference type="Proteomes" id="UP001163823"/>
    </source>
</evidence>
<accession>A0AAD7Q2H7</accession>
<evidence type="ECO:0000256" key="2">
    <source>
        <dbReference type="SAM" id="Coils"/>
    </source>
</evidence>
<evidence type="ECO:0000256" key="1">
    <source>
        <dbReference type="ARBA" id="ARBA00008690"/>
    </source>
</evidence>
<feature type="compositionally biased region" description="Polar residues" evidence="3">
    <location>
        <begin position="119"/>
        <end position="134"/>
    </location>
</feature>
<evidence type="ECO:0000259" key="4">
    <source>
        <dbReference type="Pfam" id="PF11250"/>
    </source>
</evidence>
<feature type="domain" description="FAF" evidence="4">
    <location>
        <begin position="150"/>
        <end position="203"/>
    </location>
</feature>
<comment type="similarity">
    <text evidence="1">Belongs to the fantastic four family.</text>
</comment>
<name>A0AAD7Q2H7_QUISA</name>
<dbReference type="AlphaFoldDB" id="A0AAD7Q2H7"/>
<dbReference type="Pfam" id="PF11250">
    <property type="entry name" value="FAF"/>
    <property type="match status" value="1"/>
</dbReference>